<feature type="transmembrane region" description="Helical" evidence="8">
    <location>
        <begin position="369"/>
        <end position="390"/>
    </location>
</feature>
<dbReference type="OrthoDB" id="63984at2"/>
<dbReference type="GO" id="GO:0005886">
    <property type="term" value="C:plasma membrane"/>
    <property type="evidence" value="ECO:0007669"/>
    <property type="project" value="UniProtKB-SubCell"/>
</dbReference>
<feature type="domain" description="Major facilitator superfamily (MFS) profile" evidence="9">
    <location>
        <begin position="14"/>
        <end position="395"/>
    </location>
</feature>
<feature type="transmembrane region" description="Helical" evidence="8">
    <location>
        <begin position="219"/>
        <end position="241"/>
    </location>
</feature>
<evidence type="ECO:0000256" key="6">
    <source>
        <dbReference type="ARBA" id="ARBA00022989"/>
    </source>
</evidence>
<evidence type="ECO:0000256" key="3">
    <source>
        <dbReference type="ARBA" id="ARBA00022448"/>
    </source>
</evidence>
<keyword evidence="4" id="KW-1003">Cell membrane</keyword>
<dbReference type="CDD" id="cd17324">
    <property type="entry name" value="MFS_NepI_like"/>
    <property type="match status" value="1"/>
</dbReference>
<dbReference type="PANTHER" id="PTHR43271:SF1">
    <property type="entry name" value="INNER MEMBRANE TRANSPORT PROTEIN YNFM"/>
    <property type="match status" value="1"/>
</dbReference>
<evidence type="ECO:0000313" key="10">
    <source>
        <dbReference type="EMBL" id="RUQ25890.1"/>
    </source>
</evidence>
<feature type="transmembrane region" description="Helical" evidence="8">
    <location>
        <begin position="284"/>
        <end position="305"/>
    </location>
</feature>
<evidence type="ECO:0000259" key="9">
    <source>
        <dbReference type="PROSITE" id="PS50850"/>
    </source>
</evidence>
<evidence type="ECO:0000256" key="1">
    <source>
        <dbReference type="ARBA" id="ARBA00004651"/>
    </source>
</evidence>
<dbReference type="PROSITE" id="PS50850">
    <property type="entry name" value="MFS"/>
    <property type="match status" value="1"/>
</dbReference>
<accession>A0A3S0V823</accession>
<protein>
    <submittedName>
        <fullName evidence="10">MFS transporter</fullName>
    </submittedName>
</protein>
<dbReference type="Gene3D" id="1.20.1250.20">
    <property type="entry name" value="MFS general substrate transporter like domains"/>
    <property type="match status" value="1"/>
</dbReference>
<dbReference type="Pfam" id="PF07690">
    <property type="entry name" value="MFS_1"/>
    <property type="match status" value="1"/>
</dbReference>
<dbReference type="SUPFAM" id="SSF103473">
    <property type="entry name" value="MFS general substrate transporter"/>
    <property type="match status" value="1"/>
</dbReference>
<feature type="transmembrane region" description="Helical" evidence="8">
    <location>
        <begin position="12"/>
        <end position="30"/>
    </location>
</feature>
<dbReference type="InterPro" id="IPR020846">
    <property type="entry name" value="MFS_dom"/>
</dbReference>
<keyword evidence="11" id="KW-1185">Reference proteome</keyword>
<evidence type="ECO:0000256" key="8">
    <source>
        <dbReference type="SAM" id="Phobius"/>
    </source>
</evidence>
<feature type="transmembrane region" description="Helical" evidence="8">
    <location>
        <begin position="311"/>
        <end position="332"/>
    </location>
</feature>
<feature type="transmembrane region" description="Helical" evidence="8">
    <location>
        <begin position="253"/>
        <end position="272"/>
    </location>
</feature>
<keyword evidence="3" id="KW-0813">Transport</keyword>
<feature type="transmembrane region" description="Helical" evidence="8">
    <location>
        <begin position="135"/>
        <end position="157"/>
    </location>
</feature>
<keyword evidence="7 8" id="KW-0472">Membrane</keyword>
<evidence type="ECO:0000256" key="2">
    <source>
        <dbReference type="ARBA" id="ARBA00008335"/>
    </source>
</evidence>
<feature type="transmembrane region" description="Helical" evidence="8">
    <location>
        <begin position="105"/>
        <end position="126"/>
    </location>
</feature>
<reference evidence="10 11" key="1">
    <citation type="submission" date="2018-12" db="EMBL/GenBank/DDBJ databases">
        <title>Bacillus chawlae sp. nov., Bacillus glennii sp. nov., and Bacillus saganii sp. nov. Isolated from the Vehicle Assembly Building at Kennedy Space Center where the Viking Spacecraft were Assembled.</title>
        <authorList>
            <person name="Seuylemezian A."/>
            <person name="Vaishampayan P."/>
        </authorList>
    </citation>
    <scope>NUCLEOTIDE SEQUENCE [LARGE SCALE GENOMIC DNA]</scope>
    <source>
        <strain evidence="10 11">L5</strain>
    </source>
</reference>
<feature type="transmembrane region" description="Helical" evidence="8">
    <location>
        <begin position="50"/>
        <end position="68"/>
    </location>
</feature>
<dbReference type="InterPro" id="IPR011701">
    <property type="entry name" value="MFS"/>
</dbReference>
<feature type="transmembrane region" description="Helical" evidence="8">
    <location>
        <begin position="344"/>
        <end position="363"/>
    </location>
</feature>
<dbReference type="InterPro" id="IPR036259">
    <property type="entry name" value="MFS_trans_sf"/>
</dbReference>
<organism evidence="10 11">
    <name type="scientific">Peribacillus cavernae</name>
    <dbReference type="NCBI Taxonomy" id="1674310"/>
    <lineage>
        <taxon>Bacteria</taxon>
        <taxon>Bacillati</taxon>
        <taxon>Bacillota</taxon>
        <taxon>Bacilli</taxon>
        <taxon>Bacillales</taxon>
        <taxon>Bacillaceae</taxon>
        <taxon>Peribacillus</taxon>
    </lineage>
</organism>
<name>A0A3S0V823_9BACI</name>
<feature type="transmembrane region" description="Helical" evidence="8">
    <location>
        <begin position="163"/>
        <end position="188"/>
    </location>
</feature>
<dbReference type="GO" id="GO:0022857">
    <property type="term" value="F:transmembrane transporter activity"/>
    <property type="evidence" value="ECO:0007669"/>
    <property type="project" value="InterPro"/>
</dbReference>
<dbReference type="EMBL" id="RYZZ01000037">
    <property type="protein sequence ID" value="RUQ25890.1"/>
    <property type="molecule type" value="Genomic_DNA"/>
</dbReference>
<sequence length="409" mass="44246">MEYIEPAGKSFRRTIIALFLGSFVTFADLYSTQPVIPVISEQFDVSPATASLTLSVATGTLAVFLLVLSLLSDNMDRKRLMGGALALSAILSICVGFTHELHLLIILRALQGAALAGFPSIAMAYINEEFHPKSLGYVIGIYVSGSSIGGLAGRLMVGTISDYFNWNAAIACLGILSLAISVLFWFILPESKHHNRQSNVSFQRLITSIVHNFKNRKLVLLYLLGFLLMGAFVTIYNYIGIPLMQEPYNLSQTLLSFIFIIYLVGTFSSAWMGGLADRMNRAKVILSGILLMGIGAILTLCDPLVLKIVGLAMFTFGFFGAHSIASSWVGLLAHKSEKAQASSFYLLFYYAGSSLIGAIGGVFLHHYGWYGVIGLISGLLIVAIVFSLLIGAGHAGMKGMLDTPDDKNQ</sequence>
<feature type="transmembrane region" description="Helical" evidence="8">
    <location>
        <begin position="80"/>
        <end position="99"/>
    </location>
</feature>
<evidence type="ECO:0000256" key="5">
    <source>
        <dbReference type="ARBA" id="ARBA00022692"/>
    </source>
</evidence>
<keyword evidence="6 8" id="KW-1133">Transmembrane helix</keyword>
<evidence type="ECO:0000256" key="4">
    <source>
        <dbReference type="ARBA" id="ARBA00022475"/>
    </source>
</evidence>
<comment type="caution">
    <text evidence="10">The sequence shown here is derived from an EMBL/GenBank/DDBJ whole genome shotgun (WGS) entry which is preliminary data.</text>
</comment>
<dbReference type="RefSeq" id="WP_126866744.1">
    <property type="nucleotide sequence ID" value="NZ_JAUSTX010000010.1"/>
</dbReference>
<dbReference type="Proteomes" id="UP000267430">
    <property type="component" value="Unassembled WGS sequence"/>
</dbReference>
<evidence type="ECO:0000313" key="11">
    <source>
        <dbReference type="Proteomes" id="UP000267430"/>
    </source>
</evidence>
<gene>
    <name evidence="10" type="ORF">ELQ35_18900</name>
</gene>
<keyword evidence="5 8" id="KW-0812">Transmembrane</keyword>
<dbReference type="PANTHER" id="PTHR43271">
    <property type="entry name" value="BLL2771 PROTEIN"/>
    <property type="match status" value="1"/>
</dbReference>
<comment type="subcellular location">
    <subcellularLocation>
        <location evidence="1">Cell membrane</location>
        <topology evidence="1">Multi-pass membrane protein</topology>
    </subcellularLocation>
</comment>
<comment type="similarity">
    <text evidence="2">Belongs to the major facilitator superfamily.</text>
</comment>
<proteinExistence type="inferred from homology"/>
<evidence type="ECO:0000256" key="7">
    <source>
        <dbReference type="ARBA" id="ARBA00023136"/>
    </source>
</evidence>
<dbReference type="AlphaFoldDB" id="A0A3S0V823"/>